<sequence>MFITRPRDIEVIETDSNEKCFNTCIEKGREWIRWFDRFIDVFEYPLEWFNCHNVDGARQLFIDLNSIKDNSTTTLIQMETIVEKILKLLRPLNDLPRLCHLFNCLTPFQIIEHGTTDGTYDWKKFILDLKRSEQNNNFTIGANVSGGKAFSISSRQNVHWSIASEKHACNIKMEYQVNGLKDNCHLLFSKENVPVDRRILGGEFETQKSGQLLVTIDNESGYASRTIWLRIKSTNLSRCHLFDGIFNIIHQAYSTQSVRTIKGGQLNPLLDKAFSFIDKLLTGTISLREMVDLKAVFCNKNINVEDEVRRLFTNRSDAELLNQQRAKKLSSTNANPLNNDIKLVCEWLQTYQYYSHINNIIDCIETFDILTKNNNDESIDTLKRLCGNENCTLREITQVHKTLQQRLKHLSGSHLQLIKTMLECSGVVQMIKKRQLYSTEGQHRFQELRDNLTTQFQLQERNNMILNSLIITYVLCEPFAMKAKTFEEFVDRVARLSNVDDNSLKHIKVINENKQIVNLWLSTEVTTVLDNALVTMEYLYKTGTVNVHLKRLMNEQSYFKIEYSIGKMQTQIFRTPIEDDEENEGKVEEQPREPEKIKFVLSMADVDDHKRQLTFCNVDLQQNRIHTKILLNEQLKLLKVIEKIYLVSTKLEMSGHPNYQLKEEKYEMFDKTALS</sequence>
<organism evidence="1 3">
    <name type="scientific">Didymodactylos carnosus</name>
    <dbReference type="NCBI Taxonomy" id="1234261"/>
    <lineage>
        <taxon>Eukaryota</taxon>
        <taxon>Metazoa</taxon>
        <taxon>Spiralia</taxon>
        <taxon>Gnathifera</taxon>
        <taxon>Rotifera</taxon>
        <taxon>Eurotatoria</taxon>
        <taxon>Bdelloidea</taxon>
        <taxon>Philodinida</taxon>
        <taxon>Philodinidae</taxon>
        <taxon>Didymodactylos</taxon>
    </lineage>
</organism>
<evidence type="ECO:0000313" key="3">
    <source>
        <dbReference type="Proteomes" id="UP000663829"/>
    </source>
</evidence>
<dbReference type="Proteomes" id="UP000663829">
    <property type="component" value="Unassembled WGS sequence"/>
</dbReference>
<dbReference type="OrthoDB" id="10060738at2759"/>
<dbReference type="AlphaFoldDB" id="A0A814WHE9"/>
<accession>A0A814WHE9</accession>
<keyword evidence="3" id="KW-1185">Reference proteome</keyword>
<evidence type="ECO:0000313" key="2">
    <source>
        <dbReference type="EMBL" id="CAF3966846.1"/>
    </source>
</evidence>
<gene>
    <name evidence="1" type="ORF">GPM918_LOCUS23790</name>
    <name evidence="2" type="ORF">SRO942_LOCUS23789</name>
</gene>
<dbReference type="EMBL" id="CAJNOQ010008629">
    <property type="protein sequence ID" value="CAF1202422.1"/>
    <property type="molecule type" value="Genomic_DNA"/>
</dbReference>
<protein>
    <submittedName>
        <fullName evidence="1">Uncharacterized protein</fullName>
    </submittedName>
</protein>
<name>A0A814WHE9_9BILA</name>
<dbReference type="Proteomes" id="UP000681722">
    <property type="component" value="Unassembled WGS sequence"/>
</dbReference>
<comment type="caution">
    <text evidence="1">The sequence shown here is derived from an EMBL/GenBank/DDBJ whole genome shotgun (WGS) entry which is preliminary data.</text>
</comment>
<dbReference type="EMBL" id="CAJOBC010008630">
    <property type="protein sequence ID" value="CAF3966846.1"/>
    <property type="molecule type" value="Genomic_DNA"/>
</dbReference>
<proteinExistence type="predicted"/>
<reference evidence="1" key="1">
    <citation type="submission" date="2021-02" db="EMBL/GenBank/DDBJ databases">
        <authorList>
            <person name="Nowell W R."/>
        </authorList>
    </citation>
    <scope>NUCLEOTIDE SEQUENCE</scope>
</reference>
<evidence type="ECO:0000313" key="1">
    <source>
        <dbReference type="EMBL" id="CAF1202422.1"/>
    </source>
</evidence>